<keyword evidence="3" id="KW-0378">Hydrolase</keyword>
<evidence type="ECO:0000259" key="2">
    <source>
        <dbReference type="Pfam" id="PF07969"/>
    </source>
</evidence>
<protein>
    <submittedName>
        <fullName evidence="3">Amidohydrolase family protein</fullName>
    </submittedName>
</protein>
<dbReference type="Proteomes" id="UP000430272">
    <property type="component" value="Unassembled WGS sequence"/>
</dbReference>
<dbReference type="AlphaFoldDB" id="A0A844Y9F3"/>
<evidence type="ECO:0000313" key="3">
    <source>
        <dbReference type="EMBL" id="MXO54027.1"/>
    </source>
</evidence>
<dbReference type="SUPFAM" id="SSF51338">
    <property type="entry name" value="Composite domain of metallo-dependent hydrolases"/>
    <property type="match status" value="1"/>
</dbReference>
<dbReference type="Gene3D" id="3.20.20.140">
    <property type="entry name" value="Metal-dependent hydrolases"/>
    <property type="match status" value="1"/>
</dbReference>
<keyword evidence="4" id="KW-1185">Reference proteome</keyword>
<dbReference type="Gene3D" id="2.30.40.10">
    <property type="entry name" value="Urease, subunit C, domain 1"/>
    <property type="match status" value="1"/>
</dbReference>
<comment type="caution">
    <text evidence="3">The sequence shown here is derived from an EMBL/GenBank/DDBJ whole genome shotgun (WGS) entry which is preliminary data.</text>
</comment>
<dbReference type="OrthoDB" id="9811399at2"/>
<dbReference type="InterPro" id="IPR013108">
    <property type="entry name" value="Amidohydro_3"/>
</dbReference>
<reference evidence="3 4" key="1">
    <citation type="submission" date="2019-12" db="EMBL/GenBank/DDBJ databases">
        <title>Genomic-based taxomic classification of the family Erythrobacteraceae.</title>
        <authorList>
            <person name="Xu L."/>
        </authorList>
    </citation>
    <scope>NUCLEOTIDE SEQUENCE [LARGE SCALE GENOMIC DNA]</scope>
    <source>
        <strain evidence="3 4">JCM 17468</strain>
    </source>
</reference>
<accession>A0A844Y9F3</accession>
<dbReference type="InterPro" id="IPR033932">
    <property type="entry name" value="YtcJ-like"/>
</dbReference>
<proteinExistence type="predicted"/>
<gene>
    <name evidence="3" type="ORF">GRI47_08405</name>
</gene>
<dbReference type="Pfam" id="PF07969">
    <property type="entry name" value="Amidohydro_3"/>
    <property type="match status" value="1"/>
</dbReference>
<dbReference type="CDD" id="cd01300">
    <property type="entry name" value="YtcJ_like"/>
    <property type="match status" value="1"/>
</dbReference>
<dbReference type="EMBL" id="WTYD01000001">
    <property type="protein sequence ID" value="MXO54027.1"/>
    <property type="molecule type" value="Genomic_DNA"/>
</dbReference>
<dbReference type="RefSeq" id="WP_160660816.1">
    <property type="nucleotide sequence ID" value="NZ_BAABDV010000001.1"/>
</dbReference>
<name>A0A844Y9F3_9SPHN</name>
<keyword evidence="1" id="KW-0732">Signal</keyword>
<evidence type="ECO:0000256" key="1">
    <source>
        <dbReference type="SAM" id="SignalP"/>
    </source>
</evidence>
<dbReference type="SUPFAM" id="SSF51556">
    <property type="entry name" value="Metallo-dependent hydrolases"/>
    <property type="match status" value="1"/>
</dbReference>
<feature type="domain" description="Amidohydrolase 3" evidence="2">
    <location>
        <begin position="80"/>
        <end position="556"/>
    </location>
</feature>
<dbReference type="InterPro" id="IPR011059">
    <property type="entry name" value="Metal-dep_hydrolase_composite"/>
</dbReference>
<dbReference type="GO" id="GO:0016810">
    <property type="term" value="F:hydrolase activity, acting on carbon-nitrogen (but not peptide) bonds"/>
    <property type="evidence" value="ECO:0007669"/>
    <property type="project" value="InterPro"/>
</dbReference>
<dbReference type="PANTHER" id="PTHR22642:SF2">
    <property type="entry name" value="PROTEIN LONG AFTER FAR-RED 3"/>
    <property type="match status" value="1"/>
</dbReference>
<organism evidence="3 4">
    <name type="scientific">Qipengyuania pelagi</name>
    <dbReference type="NCBI Taxonomy" id="994320"/>
    <lineage>
        <taxon>Bacteria</taxon>
        <taxon>Pseudomonadati</taxon>
        <taxon>Pseudomonadota</taxon>
        <taxon>Alphaproteobacteria</taxon>
        <taxon>Sphingomonadales</taxon>
        <taxon>Erythrobacteraceae</taxon>
        <taxon>Qipengyuania</taxon>
    </lineage>
</organism>
<dbReference type="InterPro" id="IPR032466">
    <property type="entry name" value="Metal_Hydrolase"/>
</dbReference>
<dbReference type="PANTHER" id="PTHR22642">
    <property type="entry name" value="IMIDAZOLONEPROPIONASE"/>
    <property type="match status" value="1"/>
</dbReference>
<dbReference type="Gene3D" id="3.10.310.70">
    <property type="match status" value="1"/>
</dbReference>
<evidence type="ECO:0000313" key="4">
    <source>
        <dbReference type="Proteomes" id="UP000430272"/>
    </source>
</evidence>
<feature type="signal peptide" evidence="1">
    <location>
        <begin position="1"/>
        <end position="29"/>
    </location>
</feature>
<sequence length="561" mass="60460">MTALKTARRILLISTCALASTLAATPALADQLIENVDGIRIDEAGEIDRFTAILIDDGGRVKAVYDRNDKRPREVDYLLDGKGQVMLPGLIDAHLHVMQLGIAQLTLDLSDTNSLEEALDKIRRFAAENPARPWILGRGWNQEKWGLGRFPTAAELDSAVSDRPVWLSRVDGHAAWGNTLALEAAGVTAASADPAGGRIERLPGSRKPSGVFVDAAEALVQRVVPAPRPAERDLALLKAQELLHSMGITAAADMGTSMDDWHTFRRAGDGGRLTLRIMSYATDADTMEAIGGPRPTPWLYDDKLRMNGIKLYLDGALGSRGAWLKQPYADDPGNTGLPLMSPAQLRNIMVRAATGQFQVAVHAIGTAANAEALNAIADIADSFSGDRRWRIEHAQIVDPVDIPKFASAKVIASMQPVHQTSDRTMAEARLGPNRLDGAYAWKTIANTGAMLAFGSDAPVESPDPFAGLAAAFTRTDSDGQPFGGWRPQEAVSREQALAAFTANASYAGFGEGRFGKLVVGERADFVLVDQDPLLATPEQVRRTKVRETWVGGRRVYAADTE</sequence>
<feature type="chain" id="PRO_5032336407" evidence="1">
    <location>
        <begin position="30"/>
        <end position="561"/>
    </location>
</feature>